<proteinExistence type="predicted"/>
<feature type="region of interest" description="Disordered" evidence="1">
    <location>
        <begin position="1"/>
        <end position="117"/>
    </location>
</feature>
<sequence length="172" mass="17986">MGTMQEARPGRRQGRWHGRLRGCQLGARTGGAASSRRRGQAHGLKPWARPGSQPPGRGSYPGAPRTSCSSSSHAAVPAPPRSSRATTPPGWRLSAASRPAPLPPGTRPLPSARATLRARAERLERAAADRDELLTALLVATSRAGDSGSGGGPLLRGRDGEEERASHDARGE</sequence>
<accession>A0A3L6S5V8</accession>
<evidence type="ECO:0000313" key="2">
    <source>
        <dbReference type="EMBL" id="RLN16327.1"/>
    </source>
</evidence>
<feature type="compositionally biased region" description="Basic residues" evidence="1">
    <location>
        <begin position="10"/>
        <end position="20"/>
    </location>
</feature>
<feature type="region of interest" description="Disordered" evidence="1">
    <location>
        <begin position="142"/>
        <end position="172"/>
    </location>
</feature>
<dbReference type="Proteomes" id="UP000275267">
    <property type="component" value="Unassembled WGS sequence"/>
</dbReference>
<organism evidence="2 3">
    <name type="scientific">Panicum miliaceum</name>
    <name type="common">Proso millet</name>
    <name type="synonym">Broomcorn millet</name>
    <dbReference type="NCBI Taxonomy" id="4540"/>
    <lineage>
        <taxon>Eukaryota</taxon>
        <taxon>Viridiplantae</taxon>
        <taxon>Streptophyta</taxon>
        <taxon>Embryophyta</taxon>
        <taxon>Tracheophyta</taxon>
        <taxon>Spermatophyta</taxon>
        <taxon>Magnoliopsida</taxon>
        <taxon>Liliopsida</taxon>
        <taxon>Poales</taxon>
        <taxon>Poaceae</taxon>
        <taxon>PACMAD clade</taxon>
        <taxon>Panicoideae</taxon>
        <taxon>Panicodae</taxon>
        <taxon>Paniceae</taxon>
        <taxon>Panicinae</taxon>
        <taxon>Panicum</taxon>
        <taxon>Panicum sect. Panicum</taxon>
    </lineage>
</organism>
<protein>
    <submittedName>
        <fullName evidence="2">Uncharacterized protein</fullName>
    </submittedName>
</protein>
<keyword evidence="3" id="KW-1185">Reference proteome</keyword>
<feature type="compositionally biased region" description="Basic and acidic residues" evidence="1">
    <location>
        <begin position="156"/>
        <end position="172"/>
    </location>
</feature>
<evidence type="ECO:0000256" key="1">
    <source>
        <dbReference type="SAM" id="MobiDB-lite"/>
    </source>
</evidence>
<feature type="compositionally biased region" description="Low complexity" evidence="1">
    <location>
        <begin position="63"/>
        <end position="85"/>
    </location>
</feature>
<evidence type="ECO:0000313" key="3">
    <source>
        <dbReference type="Proteomes" id="UP000275267"/>
    </source>
</evidence>
<name>A0A3L6S5V8_PANMI</name>
<feature type="compositionally biased region" description="Low complexity" evidence="1">
    <location>
        <begin position="108"/>
        <end position="117"/>
    </location>
</feature>
<comment type="caution">
    <text evidence="2">The sequence shown here is derived from an EMBL/GenBank/DDBJ whole genome shotgun (WGS) entry which is preliminary data.</text>
</comment>
<dbReference type="AlphaFoldDB" id="A0A3L6S5V8"/>
<gene>
    <name evidence="2" type="ORF">C2845_PM02G18150</name>
</gene>
<dbReference type="EMBL" id="PQIB02000005">
    <property type="protein sequence ID" value="RLN16327.1"/>
    <property type="molecule type" value="Genomic_DNA"/>
</dbReference>
<reference evidence="3" key="1">
    <citation type="journal article" date="2019" name="Nat. Commun.">
        <title>The genome of broomcorn millet.</title>
        <authorList>
            <person name="Zou C."/>
            <person name="Miki D."/>
            <person name="Li D."/>
            <person name="Tang Q."/>
            <person name="Xiao L."/>
            <person name="Rajput S."/>
            <person name="Deng P."/>
            <person name="Jia W."/>
            <person name="Huang R."/>
            <person name="Zhang M."/>
            <person name="Sun Y."/>
            <person name="Hu J."/>
            <person name="Fu X."/>
            <person name="Schnable P.S."/>
            <person name="Li F."/>
            <person name="Zhang H."/>
            <person name="Feng B."/>
            <person name="Zhu X."/>
            <person name="Liu R."/>
            <person name="Schnable J.C."/>
            <person name="Zhu J.-K."/>
            <person name="Zhang H."/>
        </authorList>
    </citation>
    <scope>NUCLEOTIDE SEQUENCE [LARGE SCALE GENOMIC DNA]</scope>
</reference>